<dbReference type="PANTHER" id="PTHR38605">
    <property type="entry name" value="ATPASE-RELATED"/>
    <property type="match status" value="1"/>
</dbReference>
<dbReference type="EMBL" id="FPHP01000002">
    <property type="protein sequence ID" value="SFV74587.1"/>
    <property type="molecule type" value="Genomic_DNA"/>
</dbReference>
<gene>
    <name evidence="1" type="ORF">MNB_SM-3-478</name>
</gene>
<evidence type="ECO:0000313" key="1">
    <source>
        <dbReference type="EMBL" id="SFV74587.1"/>
    </source>
</evidence>
<proteinExistence type="predicted"/>
<dbReference type="Pfam" id="PF04317">
    <property type="entry name" value="DUF463"/>
    <property type="match status" value="1"/>
</dbReference>
<reference evidence="1" key="1">
    <citation type="submission" date="2016-10" db="EMBL/GenBank/DDBJ databases">
        <authorList>
            <person name="de Groot N.N."/>
        </authorList>
    </citation>
    <scope>NUCLEOTIDE SEQUENCE</scope>
</reference>
<keyword evidence="1" id="KW-0378">Hydrolase</keyword>
<name>A0A1W1D2C3_9ZZZZ</name>
<dbReference type="AlphaFoldDB" id="A0A1W1D2C3"/>
<dbReference type="GO" id="GO:0016787">
    <property type="term" value="F:hydrolase activity"/>
    <property type="evidence" value="ECO:0007669"/>
    <property type="project" value="UniProtKB-KW"/>
</dbReference>
<accession>A0A1W1D2C3</accession>
<sequence length="457" mass="53208">MIKKTLHKLKETIDETLEVTKDSTQEMFHLPIKTKKIAITGLSRSGKTVFITSLIDQLLHQHKITKITKKYKTFKATLKPPKPTMKRFDYYHFSKNIKSNYTWPKGTDDITSTLLEFESKGNFSFLGNSKFRLELIDYPGEWILDIALLGTSYEEWSNNTIEWMKNLDEPLAKEYLDLLKDLDDTSEPYKYEIKLHLKYASMLRYLKDNHYSNLTPGRFLMPSDLKDDPILLFAPIPKSNSTLYQAFQTRYQSYLKDIVTKIQLEHFRGFDKQIVLIDVIEALQNGYKCYKDMKTGLENMLSIYSHKNKNFISQLFQPSINNVTFVATKADLVASSQHNNYLALLNEMVEEIRKDLDIKHIQTNSQVIASIQCTQTVMCKHNGKTLSCVRGIDANTQKTVEIYPGEMPFSFPSIEHWDTEAYAFEQFLPPQKKYKENEPFDHIHMDKLIELVLGDLL</sequence>
<dbReference type="InterPro" id="IPR007413">
    <property type="entry name" value="YcjX-like"/>
</dbReference>
<organism evidence="1">
    <name type="scientific">hydrothermal vent metagenome</name>
    <dbReference type="NCBI Taxonomy" id="652676"/>
    <lineage>
        <taxon>unclassified sequences</taxon>
        <taxon>metagenomes</taxon>
        <taxon>ecological metagenomes</taxon>
    </lineage>
</organism>
<dbReference type="PIRSF" id="PIRSF019381">
    <property type="entry name" value="YcjX"/>
    <property type="match status" value="1"/>
</dbReference>
<dbReference type="PANTHER" id="PTHR38605:SF1">
    <property type="entry name" value="ATPASE"/>
    <property type="match status" value="1"/>
</dbReference>
<protein>
    <submittedName>
        <fullName evidence="1">Conserved protein YcjX with nucleoside triphosphate hydrolase domain</fullName>
    </submittedName>
</protein>